<keyword evidence="2" id="KW-1185">Reference proteome</keyword>
<organism evidence="1 2">
    <name type="scientific">candidate division CSSED10-310 bacterium</name>
    <dbReference type="NCBI Taxonomy" id="2855610"/>
    <lineage>
        <taxon>Bacteria</taxon>
        <taxon>Bacteria division CSSED10-310</taxon>
    </lineage>
</organism>
<proteinExistence type="predicted"/>
<dbReference type="EMBL" id="JBHPBY010000282">
    <property type="protein sequence ID" value="MFC1852212.1"/>
    <property type="molecule type" value="Genomic_DNA"/>
</dbReference>
<dbReference type="SUPFAM" id="SSF52540">
    <property type="entry name" value="P-loop containing nucleoside triphosphate hydrolases"/>
    <property type="match status" value="1"/>
</dbReference>
<dbReference type="Gene3D" id="3.40.50.300">
    <property type="entry name" value="P-loop containing nucleotide triphosphate hydrolases"/>
    <property type="match status" value="1"/>
</dbReference>
<gene>
    <name evidence="1" type="ORF">ACFL27_18610</name>
</gene>
<dbReference type="InterPro" id="IPR027417">
    <property type="entry name" value="P-loop_NTPase"/>
</dbReference>
<name>A0ABV6Z198_UNCC1</name>
<protein>
    <submittedName>
        <fullName evidence="1">AAA family ATPase</fullName>
    </submittedName>
</protein>
<evidence type="ECO:0000313" key="1">
    <source>
        <dbReference type="EMBL" id="MFC1852212.1"/>
    </source>
</evidence>
<evidence type="ECO:0000313" key="2">
    <source>
        <dbReference type="Proteomes" id="UP001594351"/>
    </source>
</evidence>
<sequence length="318" mass="35772">MSTTFPVIRVAEVPVTRQHRWLIRHLWSDQAVGIIGGPAKACKSWLGLEMAISVATGTDCLRQFPVETAGRVLIYMAEDALPTVRERIQALSRYRSIDLDSLPVYLIDTPSIRLDQNEHRARLSQTIKQLKPKLLLLDPLVRLHRTDENSAMEMARILGFLRELQRAYKMALVLVHHTSKKHHTHPGQALRGSSDIHAWTDSSLFVQKRGRNLVLTVEHRSAPAPETMIISLVQGAGNTATHLTVLRQGETLNQQRDSSLTNAIGELLKMATQPMTRDKIRKQLGVRNQSLGYALEDLEMKGIIRKTNTGWVSPEKAL</sequence>
<dbReference type="Proteomes" id="UP001594351">
    <property type="component" value="Unassembled WGS sequence"/>
</dbReference>
<accession>A0ABV6Z198</accession>
<reference evidence="1 2" key="1">
    <citation type="submission" date="2024-09" db="EMBL/GenBank/DDBJ databases">
        <title>Laminarin stimulates single cell rates of sulfate reduction while oxygen inhibits transcriptomic activity in coastal marine sediment.</title>
        <authorList>
            <person name="Lindsay M."/>
            <person name="Orcutt B."/>
            <person name="Emerson D."/>
            <person name="Stepanauskas R."/>
            <person name="D'Angelo T."/>
        </authorList>
    </citation>
    <scope>NUCLEOTIDE SEQUENCE [LARGE SCALE GENOMIC DNA]</scope>
    <source>
        <strain evidence="1">SAG AM-311-K15</strain>
    </source>
</reference>
<comment type="caution">
    <text evidence="1">The sequence shown here is derived from an EMBL/GenBank/DDBJ whole genome shotgun (WGS) entry which is preliminary data.</text>
</comment>
<dbReference type="Pfam" id="PF13481">
    <property type="entry name" value="AAA_25"/>
    <property type="match status" value="1"/>
</dbReference>